<reference evidence="1 2" key="1">
    <citation type="submission" date="2016-03" db="EMBL/GenBank/DDBJ databases">
        <title>Deep-sea bacteria in the southern Pacific.</title>
        <authorList>
            <person name="Tang K."/>
        </authorList>
    </citation>
    <scope>NUCLEOTIDE SEQUENCE [LARGE SCALE GENOMIC DNA]</scope>
    <source>
        <strain evidence="1 2">JLT2016</strain>
        <plasmid evidence="2">Plasmid ptpro5</plasmid>
    </source>
</reference>
<proteinExistence type="predicted"/>
<geneLocation type="plasmid" evidence="2">
    <name>ptpro5</name>
</geneLocation>
<keyword evidence="2" id="KW-1185">Reference proteome</keyword>
<sequence>MVWDRQTHQKSVRRAIQVGDTYGEISWHNLNPAARRAPSFTVEINSNGPQMIFAYCPLMAAA</sequence>
<evidence type="ECO:0000313" key="2">
    <source>
        <dbReference type="Proteomes" id="UP000186559"/>
    </source>
</evidence>
<accession>A0A1U7DDL4</accession>
<evidence type="ECO:0000313" key="1">
    <source>
        <dbReference type="EMBL" id="APX26202.1"/>
    </source>
</evidence>
<dbReference type="Proteomes" id="UP000186559">
    <property type="component" value="Plasmid pTPRO5"/>
</dbReference>
<protein>
    <submittedName>
        <fullName evidence="1">Uncharacterized protein</fullName>
    </submittedName>
</protein>
<name>A0A1U7DDL4_9RHOB</name>
<organism evidence="1 2">
    <name type="scientific">Salipiger profundus</name>
    <dbReference type="NCBI Taxonomy" id="1229727"/>
    <lineage>
        <taxon>Bacteria</taxon>
        <taxon>Pseudomonadati</taxon>
        <taxon>Pseudomonadota</taxon>
        <taxon>Alphaproteobacteria</taxon>
        <taxon>Rhodobacterales</taxon>
        <taxon>Roseobacteraceae</taxon>
        <taxon>Salipiger</taxon>
    </lineage>
</organism>
<gene>
    <name evidence="1" type="ORF">Ga0080559_TMP226</name>
</gene>
<dbReference type="AlphaFoldDB" id="A0A1U7DDL4"/>
<dbReference type="KEGG" id="tpro:Ga0080559_TMP226"/>
<dbReference type="EMBL" id="CP014801">
    <property type="protein sequence ID" value="APX26202.1"/>
    <property type="molecule type" value="Genomic_DNA"/>
</dbReference>
<keyword evidence="1" id="KW-0614">Plasmid</keyword>